<dbReference type="PROSITE" id="PS50862">
    <property type="entry name" value="AA_TRNA_LIGASE_II"/>
    <property type="match status" value="1"/>
</dbReference>
<dbReference type="InterPro" id="IPR002314">
    <property type="entry name" value="aa-tRNA-synt_IIb"/>
</dbReference>
<evidence type="ECO:0000313" key="15">
    <source>
        <dbReference type="EMBL" id="OGM99942.1"/>
    </source>
</evidence>
<reference evidence="15 16" key="1">
    <citation type="journal article" date="2016" name="Nat. Commun.">
        <title>Thousands of microbial genomes shed light on interconnected biogeochemical processes in an aquifer system.</title>
        <authorList>
            <person name="Anantharaman K."/>
            <person name="Brown C.T."/>
            <person name="Hug L.A."/>
            <person name="Sharon I."/>
            <person name="Castelle C.J."/>
            <person name="Probst A.J."/>
            <person name="Thomas B.C."/>
            <person name="Singh A."/>
            <person name="Wilkins M.J."/>
            <person name="Karaoz U."/>
            <person name="Brodie E.L."/>
            <person name="Williams K.H."/>
            <person name="Hubbard S.S."/>
            <person name="Banfield J.F."/>
        </authorList>
    </citation>
    <scope>NUCLEOTIDE SEQUENCE [LARGE SCALE GENOMIC DNA]</scope>
</reference>
<evidence type="ECO:0000256" key="12">
    <source>
        <dbReference type="ARBA" id="ARBA00049515"/>
    </source>
</evidence>
<dbReference type="InterPro" id="IPR006195">
    <property type="entry name" value="aa-tRNA-synth_II"/>
</dbReference>
<keyword evidence="5 13" id="KW-0479">Metal-binding</keyword>
<comment type="cofactor">
    <cofactor evidence="13">
        <name>Zn(2+)</name>
        <dbReference type="ChEBI" id="CHEBI:29105"/>
    </cofactor>
    <text evidence="13">Binds 1 zinc ion per subunit.</text>
</comment>
<dbReference type="PRINTS" id="PR01047">
    <property type="entry name" value="TRNASYNTHTHR"/>
</dbReference>
<evidence type="ECO:0000259" key="14">
    <source>
        <dbReference type="PROSITE" id="PS50862"/>
    </source>
</evidence>
<evidence type="ECO:0000256" key="7">
    <source>
        <dbReference type="ARBA" id="ARBA00022833"/>
    </source>
</evidence>
<dbReference type="SMART" id="SM00863">
    <property type="entry name" value="tRNA_SAD"/>
    <property type="match status" value="1"/>
</dbReference>
<dbReference type="GO" id="GO:0004829">
    <property type="term" value="F:threonine-tRNA ligase activity"/>
    <property type="evidence" value="ECO:0007669"/>
    <property type="project" value="UniProtKB-UniRule"/>
</dbReference>
<dbReference type="SUPFAM" id="SSF52954">
    <property type="entry name" value="Class II aaRS ABD-related"/>
    <property type="match status" value="1"/>
</dbReference>
<dbReference type="InterPro" id="IPR033728">
    <property type="entry name" value="ThrRS_core"/>
</dbReference>
<dbReference type="GO" id="GO:0005737">
    <property type="term" value="C:cytoplasm"/>
    <property type="evidence" value="ECO:0007669"/>
    <property type="project" value="UniProtKB-SubCell"/>
</dbReference>
<dbReference type="EMBL" id="MGJD01000032">
    <property type="protein sequence ID" value="OGM99942.1"/>
    <property type="molecule type" value="Genomic_DNA"/>
</dbReference>
<dbReference type="AlphaFoldDB" id="A0A1F8EGK4"/>
<comment type="subcellular location">
    <subcellularLocation>
        <location evidence="13">Cytoplasm</location>
    </subcellularLocation>
</comment>
<dbReference type="Pfam" id="PF00587">
    <property type="entry name" value="tRNA-synt_2b"/>
    <property type="match status" value="1"/>
</dbReference>
<comment type="similarity">
    <text evidence="1 13">Belongs to the class-II aminoacyl-tRNA synthetase family.</text>
</comment>
<dbReference type="NCBIfam" id="TIGR00418">
    <property type="entry name" value="thrS"/>
    <property type="match status" value="1"/>
</dbReference>
<evidence type="ECO:0000256" key="2">
    <source>
        <dbReference type="ARBA" id="ARBA00022490"/>
    </source>
</evidence>
<dbReference type="SUPFAM" id="SSF55186">
    <property type="entry name" value="ThrRS/AlaRS common domain"/>
    <property type="match status" value="1"/>
</dbReference>
<dbReference type="GO" id="GO:0006435">
    <property type="term" value="P:threonyl-tRNA aminoacylation"/>
    <property type="evidence" value="ECO:0007669"/>
    <property type="project" value="UniProtKB-UniRule"/>
</dbReference>
<dbReference type="InterPro" id="IPR012947">
    <property type="entry name" value="tRNA_SAD"/>
</dbReference>
<dbReference type="SUPFAM" id="SSF55681">
    <property type="entry name" value="Class II aaRS and biotin synthetases"/>
    <property type="match status" value="1"/>
</dbReference>
<proteinExistence type="inferred from homology"/>
<dbReference type="InterPro" id="IPR002320">
    <property type="entry name" value="Thr-tRNA-ligase_IIa"/>
</dbReference>
<dbReference type="Gene3D" id="3.30.930.10">
    <property type="entry name" value="Bira Bifunctional Protein, Domain 2"/>
    <property type="match status" value="1"/>
</dbReference>
<feature type="binding site" evidence="13">
    <location>
        <position position="273"/>
    </location>
    <ligand>
        <name>Zn(2+)</name>
        <dbReference type="ChEBI" id="CHEBI:29105"/>
        <note>catalytic</note>
    </ligand>
</feature>
<comment type="caution">
    <text evidence="13">Lacks conserved residue(s) required for the propagation of feature annotation.</text>
</comment>
<dbReference type="Gene3D" id="3.30.54.20">
    <property type="match status" value="1"/>
</dbReference>
<protein>
    <recommendedName>
        <fullName evidence="13">Threonine--tRNA ligase</fullName>
        <ecNumber evidence="13">6.1.1.3</ecNumber>
    </recommendedName>
    <alternativeName>
        <fullName evidence="13">Threonyl-tRNA synthetase</fullName>
        <shortName evidence="13">ThrRS</shortName>
    </alternativeName>
</protein>
<dbReference type="EC" id="6.1.1.3" evidence="13"/>
<dbReference type="GO" id="GO:0005524">
    <property type="term" value="F:ATP binding"/>
    <property type="evidence" value="ECO:0007669"/>
    <property type="project" value="UniProtKB-UniRule"/>
</dbReference>
<name>A0A1F8EGK4_9BACT</name>
<comment type="catalytic activity">
    <reaction evidence="12 13">
        <text>tRNA(Thr) + L-threonine + ATP = L-threonyl-tRNA(Thr) + AMP + diphosphate + H(+)</text>
        <dbReference type="Rhea" id="RHEA:24624"/>
        <dbReference type="Rhea" id="RHEA-COMP:9670"/>
        <dbReference type="Rhea" id="RHEA-COMP:9704"/>
        <dbReference type="ChEBI" id="CHEBI:15378"/>
        <dbReference type="ChEBI" id="CHEBI:30616"/>
        <dbReference type="ChEBI" id="CHEBI:33019"/>
        <dbReference type="ChEBI" id="CHEBI:57926"/>
        <dbReference type="ChEBI" id="CHEBI:78442"/>
        <dbReference type="ChEBI" id="CHEBI:78534"/>
        <dbReference type="ChEBI" id="CHEBI:456215"/>
        <dbReference type="EC" id="6.1.1.3"/>
    </reaction>
</comment>
<keyword evidence="11 13" id="KW-0030">Aminoacyl-tRNA synthetase</keyword>
<feature type="binding site" evidence="13">
    <location>
        <position position="324"/>
    </location>
    <ligand>
        <name>Zn(2+)</name>
        <dbReference type="ChEBI" id="CHEBI:29105"/>
        <note>catalytic</note>
    </ligand>
</feature>
<dbReference type="Pfam" id="PF03129">
    <property type="entry name" value="HGTP_anticodon"/>
    <property type="match status" value="1"/>
</dbReference>
<dbReference type="Pfam" id="PF07973">
    <property type="entry name" value="tRNA_SAD"/>
    <property type="match status" value="1"/>
</dbReference>
<dbReference type="FunFam" id="3.30.930.10:FF:000002">
    <property type="entry name" value="Threonine--tRNA ligase"/>
    <property type="match status" value="1"/>
</dbReference>
<dbReference type="InterPro" id="IPR045864">
    <property type="entry name" value="aa-tRNA-synth_II/BPL/LPL"/>
</dbReference>
<evidence type="ECO:0000256" key="1">
    <source>
        <dbReference type="ARBA" id="ARBA00008226"/>
    </source>
</evidence>
<dbReference type="Proteomes" id="UP000177117">
    <property type="component" value="Unassembled WGS sequence"/>
</dbReference>
<accession>A0A1F8EGK4</accession>
<feature type="domain" description="Aminoacyl-transfer RNA synthetases class-II family profile" evidence="14">
    <location>
        <begin position="167"/>
        <end position="476"/>
    </location>
</feature>
<feature type="binding site" evidence="13">
    <location>
        <position position="453"/>
    </location>
    <ligand>
        <name>Zn(2+)</name>
        <dbReference type="ChEBI" id="CHEBI:29105"/>
        <note>catalytic</note>
    </ligand>
</feature>
<dbReference type="PANTHER" id="PTHR11451:SF44">
    <property type="entry name" value="THREONINE--TRNA LIGASE, CHLOROPLASTIC_MITOCHONDRIAL 2"/>
    <property type="match status" value="1"/>
</dbReference>
<dbReference type="PANTHER" id="PTHR11451">
    <property type="entry name" value="THREONINE-TRNA LIGASE"/>
    <property type="match status" value="1"/>
</dbReference>
<dbReference type="FunFam" id="3.30.980.10:FF:000005">
    <property type="entry name" value="Threonyl-tRNA synthetase, mitochondrial"/>
    <property type="match status" value="1"/>
</dbReference>
<dbReference type="CDD" id="cd00771">
    <property type="entry name" value="ThrRS_core"/>
    <property type="match status" value="1"/>
</dbReference>
<organism evidence="15 16">
    <name type="scientific">Candidatus Yanofskybacteria bacterium RIFCSPHIGHO2_01_FULL_41_53</name>
    <dbReference type="NCBI Taxonomy" id="1802663"/>
    <lineage>
        <taxon>Bacteria</taxon>
        <taxon>Candidatus Yanofskyibacteriota</taxon>
    </lineage>
</organism>
<evidence type="ECO:0000256" key="11">
    <source>
        <dbReference type="ARBA" id="ARBA00023146"/>
    </source>
</evidence>
<dbReference type="GO" id="GO:0000049">
    <property type="term" value="F:tRNA binding"/>
    <property type="evidence" value="ECO:0007669"/>
    <property type="project" value="UniProtKB-KW"/>
</dbReference>
<comment type="subunit">
    <text evidence="13">Homodimer.</text>
</comment>
<keyword evidence="10 13" id="KW-0648">Protein biosynthesis</keyword>
<evidence type="ECO:0000256" key="9">
    <source>
        <dbReference type="ARBA" id="ARBA00022884"/>
    </source>
</evidence>
<keyword evidence="7 13" id="KW-0862">Zinc</keyword>
<keyword evidence="9 13" id="KW-0694">RNA-binding</keyword>
<dbReference type="InterPro" id="IPR004154">
    <property type="entry name" value="Anticodon-bd"/>
</dbReference>
<dbReference type="InterPro" id="IPR036621">
    <property type="entry name" value="Anticodon-bd_dom_sf"/>
</dbReference>
<keyword evidence="4 13" id="KW-0436">Ligase</keyword>
<gene>
    <name evidence="13" type="primary">thrS</name>
    <name evidence="15" type="ORF">A2650_01490</name>
</gene>
<evidence type="ECO:0000256" key="3">
    <source>
        <dbReference type="ARBA" id="ARBA00022555"/>
    </source>
</evidence>
<evidence type="ECO:0000313" key="16">
    <source>
        <dbReference type="Proteomes" id="UP000177117"/>
    </source>
</evidence>
<evidence type="ECO:0000256" key="5">
    <source>
        <dbReference type="ARBA" id="ARBA00022723"/>
    </source>
</evidence>
<dbReference type="Gene3D" id="3.30.980.10">
    <property type="entry name" value="Threonyl-trna Synthetase, Chain A, domain 2"/>
    <property type="match status" value="1"/>
</dbReference>
<dbReference type="Gene3D" id="3.40.50.800">
    <property type="entry name" value="Anticodon-binding domain"/>
    <property type="match status" value="1"/>
</dbReference>
<keyword evidence="8 13" id="KW-0067">ATP-binding</keyword>
<dbReference type="InterPro" id="IPR047246">
    <property type="entry name" value="ThrRS_anticodon"/>
</dbReference>
<sequence length="579" mass="66661">MKNSIESIRHSLAHLLGAAVLELYPGSKLAIGPAIDDGFYYDMEVSGKISDSDLPRIETEMHKILKTWDKFEEIKETSASAKKRYVGNPYKLELIQELADTKEKMTSYKSGRFIDLCRGGHVANAKDINPDAFKLSHVAGAYWRGDEKNNQLTRIYGYAFKTKKELDHHITVIEEAKKRDHKKLGPELDLFTFSDLVGSGLPLWTPKGTLVRNILDDFVWELRKKAGYQQVDIPHITKKDLYEKSGHWEKFKDELFKITTREGHLFIIKPMNCPHHTQIYARKPHSYRELPQRYANTTKDYRDEQTGELSGLSRVRAFTQDDAHVFCRMNQVKEEFLKIWDIVHEFYKSFGFELQVRLSRHDPKHMEKYIGDEKKWQSAEKILDEIIKDKKVKAMDGLGEAAFYGPKLDFLAKDSLGREWQVATIQLDMNMPERFDLYCINEKGEQERIVMIHAAIMGSIERFLSIAIEHYAGAFPVWLAPVQVAILPITDKQNKGAEEVSSKLKEAGIRVEVNKDNETLGKKIRAAETQKIPYLLVIGDKEIQAEAVAVRQRSKGNMGQIKLEKFINQVSKEIENRLS</sequence>
<keyword evidence="6 13" id="KW-0547">Nucleotide-binding</keyword>
<evidence type="ECO:0000256" key="10">
    <source>
        <dbReference type="ARBA" id="ARBA00022917"/>
    </source>
</evidence>
<keyword evidence="3 13" id="KW-0820">tRNA-binding</keyword>
<evidence type="ECO:0000256" key="13">
    <source>
        <dbReference type="HAMAP-Rule" id="MF_00184"/>
    </source>
</evidence>
<dbReference type="CDD" id="cd00860">
    <property type="entry name" value="ThrRS_anticodon"/>
    <property type="match status" value="1"/>
</dbReference>
<evidence type="ECO:0000256" key="6">
    <source>
        <dbReference type="ARBA" id="ARBA00022741"/>
    </source>
</evidence>
<dbReference type="HAMAP" id="MF_00184">
    <property type="entry name" value="Thr_tRNA_synth"/>
    <property type="match status" value="1"/>
</dbReference>
<dbReference type="InterPro" id="IPR018163">
    <property type="entry name" value="Thr/Ala-tRNA-synth_IIc_edit"/>
</dbReference>
<dbReference type="FunFam" id="3.40.50.800:FF:000001">
    <property type="entry name" value="Threonine--tRNA ligase"/>
    <property type="match status" value="1"/>
</dbReference>
<evidence type="ECO:0000256" key="8">
    <source>
        <dbReference type="ARBA" id="ARBA00022840"/>
    </source>
</evidence>
<dbReference type="GO" id="GO:0046872">
    <property type="term" value="F:metal ion binding"/>
    <property type="evidence" value="ECO:0007669"/>
    <property type="project" value="UniProtKB-KW"/>
</dbReference>
<keyword evidence="2 13" id="KW-0963">Cytoplasm</keyword>
<evidence type="ECO:0000256" key="4">
    <source>
        <dbReference type="ARBA" id="ARBA00022598"/>
    </source>
</evidence>
<comment type="caution">
    <text evidence="15">The sequence shown here is derived from an EMBL/GenBank/DDBJ whole genome shotgun (WGS) entry which is preliminary data.</text>
</comment>